<dbReference type="PROSITE" id="PS50929">
    <property type="entry name" value="ABC_TM1F"/>
    <property type="match status" value="1"/>
</dbReference>
<name>A0A8J7TT56_9PROT</name>
<dbReference type="Pfam" id="PF00664">
    <property type="entry name" value="ABC_membrane"/>
    <property type="match status" value="1"/>
</dbReference>
<feature type="transmembrane region" description="Helical" evidence="8">
    <location>
        <begin position="291"/>
        <end position="312"/>
    </location>
</feature>
<dbReference type="Gene3D" id="1.20.1560.10">
    <property type="entry name" value="ABC transporter type 1, transmembrane domain"/>
    <property type="match status" value="1"/>
</dbReference>
<dbReference type="SMART" id="SM00382">
    <property type="entry name" value="AAA"/>
    <property type="match status" value="1"/>
</dbReference>
<feature type="domain" description="ABC transmembrane type-1" evidence="10">
    <location>
        <begin position="35"/>
        <end position="314"/>
    </location>
</feature>
<dbReference type="SUPFAM" id="SSF90123">
    <property type="entry name" value="ABC transporter transmembrane region"/>
    <property type="match status" value="1"/>
</dbReference>
<dbReference type="FunFam" id="3.40.50.300:FF:000218">
    <property type="entry name" value="Multidrug ABC transporter ATP-binding protein"/>
    <property type="match status" value="1"/>
</dbReference>
<dbReference type="GO" id="GO:0005524">
    <property type="term" value="F:ATP binding"/>
    <property type="evidence" value="ECO:0007669"/>
    <property type="project" value="UniProtKB-KW"/>
</dbReference>
<protein>
    <submittedName>
        <fullName evidence="11">ATP-binding cassette domain-containing protein</fullName>
    </submittedName>
</protein>
<dbReference type="CDD" id="cd18575">
    <property type="entry name" value="ABC_6TM_bac_exporter_ABCB8_10_like"/>
    <property type="match status" value="1"/>
</dbReference>
<keyword evidence="6 8" id="KW-0472">Membrane</keyword>
<feature type="transmembrane region" description="Helical" evidence="8">
    <location>
        <begin position="68"/>
        <end position="90"/>
    </location>
</feature>
<feature type="transmembrane region" description="Helical" evidence="8">
    <location>
        <begin position="173"/>
        <end position="191"/>
    </location>
</feature>
<evidence type="ECO:0000256" key="1">
    <source>
        <dbReference type="ARBA" id="ARBA00004651"/>
    </source>
</evidence>
<reference evidence="11" key="1">
    <citation type="submission" date="2021-02" db="EMBL/GenBank/DDBJ databases">
        <title>Thiocyanate and organic carbon inputs drive convergent selection for specific autotrophic Afipia and Thiobacillus strains within complex microbiomes.</title>
        <authorList>
            <person name="Huddy R.J."/>
            <person name="Sachdeva R."/>
            <person name="Kadzinga F."/>
            <person name="Kantor R.S."/>
            <person name="Harrison S.T.L."/>
            <person name="Banfield J.F."/>
        </authorList>
    </citation>
    <scope>NUCLEOTIDE SEQUENCE</scope>
    <source>
        <strain evidence="11">SCN18_10_11_15_R4_P_38_20</strain>
    </source>
</reference>
<dbReference type="PROSITE" id="PS00211">
    <property type="entry name" value="ABC_TRANSPORTER_1"/>
    <property type="match status" value="1"/>
</dbReference>
<keyword evidence="5 8" id="KW-1133">Transmembrane helix</keyword>
<feature type="transmembrane region" description="Helical" evidence="8">
    <location>
        <begin position="253"/>
        <end position="279"/>
    </location>
</feature>
<evidence type="ECO:0000256" key="5">
    <source>
        <dbReference type="ARBA" id="ARBA00022989"/>
    </source>
</evidence>
<dbReference type="InterPro" id="IPR039421">
    <property type="entry name" value="Type_1_exporter"/>
</dbReference>
<dbReference type="InterPro" id="IPR003439">
    <property type="entry name" value="ABC_transporter-like_ATP-bd"/>
</dbReference>
<dbReference type="InterPro" id="IPR017871">
    <property type="entry name" value="ABC_transporter-like_CS"/>
</dbReference>
<evidence type="ECO:0000256" key="7">
    <source>
        <dbReference type="ARBA" id="ARBA00024725"/>
    </source>
</evidence>
<dbReference type="Pfam" id="PF00005">
    <property type="entry name" value="ABC_tran"/>
    <property type="match status" value="1"/>
</dbReference>
<dbReference type="Proteomes" id="UP000664414">
    <property type="component" value="Unassembled WGS sequence"/>
</dbReference>
<evidence type="ECO:0000259" key="10">
    <source>
        <dbReference type="PROSITE" id="PS50929"/>
    </source>
</evidence>
<evidence type="ECO:0000313" key="12">
    <source>
        <dbReference type="Proteomes" id="UP000664414"/>
    </source>
</evidence>
<proteinExistence type="predicted"/>
<evidence type="ECO:0000259" key="9">
    <source>
        <dbReference type="PROSITE" id="PS50893"/>
    </source>
</evidence>
<sequence length="599" mass="66494">MTEKEPQSYFLSFYSPLKALIPYIKPHFGSLLKTFIALCGAAFSILAIGPSLRFLIDSGFQTGNLEFLNQAVFILIGLSLVLAFSAYIRLFSTSWLAEKIIADLRKDFFAHLVKLDAHFFDQARLGDIVARLSEDCTLLKTLLSSSGAIVIRGSIQFIGAFILMCFTSLKLTFFSLLIIPIAFLPIGLLGGRLKRKTLEGQNAQGDLIAFSEERLSGVTTIQAFTQEEATIKKFSTLNMTNLNISRESLRIRALLISVVIGCVFVALSSFLSLGGHAVILKNLSPGTFLSFLFYALIAAGSLNEIAEVLGDFQKAAGAMSRLLEILKIPSKLHQALFPLTPQKYIRGHLRLKNICFAYPSRPHIWALENFSFEIQQGEKIALVGPSGAGKSTLFKLLLRFYDPQEGSILIDGHEATAFNLQTLRQTFSLVSQETIIFHDTLYQNIAFARPEATYQEVMQAAEAAYINEFSHVLPDGFNTILGDQGRHLSGGQRQRIAIARGLLKNAPVLLLDEATNALDPQSESLIQQALAHLMKDRTTFVIAHHLTTIQNCDRILVMDKGKLVQEGTHQALIKEKGLYNKLYSKKFNVEKDPYGKTYL</sequence>
<evidence type="ECO:0000256" key="8">
    <source>
        <dbReference type="SAM" id="Phobius"/>
    </source>
</evidence>
<gene>
    <name evidence="11" type="ORF">J0H12_03920</name>
</gene>
<dbReference type="InterPro" id="IPR036640">
    <property type="entry name" value="ABC1_TM_sf"/>
</dbReference>
<evidence type="ECO:0000256" key="3">
    <source>
        <dbReference type="ARBA" id="ARBA00022741"/>
    </source>
</evidence>
<keyword evidence="3" id="KW-0547">Nucleotide-binding</keyword>
<evidence type="ECO:0000256" key="6">
    <source>
        <dbReference type="ARBA" id="ARBA00023136"/>
    </source>
</evidence>
<dbReference type="InterPro" id="IPR027417">
    <property type="entry name" value="P-loop_NTPase"/>
</dbReference>
<dbReference type="GO" id="GO:0005886">
    <property type="term" value="C:plasma membrane"/>
    <property type="evidence" value="ECO:0007669"/>
    <property type="project" value="UniProtKB-SubCell"/>
</dbReference>
<feature type="transmembrane region" description="Helical" evidence="8">
    <location>
        <begin position="35"/>
        <end position="56"/>
    </location>
</feature>
<comment type="function">
    <text evidence="7">Part of an ABC transporter complex. Transmembrane domains (TMD) form a pore in the inner membrane and the ATP-binding domain (NBD) is responsible for energy generation.</text>
</comment>
<keyword evidence="4 11" id="KW-0067">ATP-binding</keyword>
<dbReference type="InterPro" id="IPR003593">
    <property type="entry name" value="AAA+_ATPase"/>
</dbReference>
<comment type="subcellular location">
    <subcellularLocation>
        <location evidence="1">Cell membrane</location>
        <topology evidence="1">Multi-pass membrane protein</topology>
    </subcellularLocation>
</comment>
<comment type="caution">
    <text evidence="11">The sequence shown here is derived from an EMBL/GenBank/DDBJ whole genome shotgun (WGS) entry which is preliminary data.</text>
</comment>
<dbReference type="AlphaFoldDB" id="A0A8J7TT56"/>
<keyword evidence="2 8" id="KW-0812">Transmembrane</keyword>
<dbReference type="EMBL" id="JAFKGL010000016">
    <property type="protein sequence ID" value="MBN9413051.1"/>
    <property type="molecule type" value="Genomic_DNA"/>
</dbReference>
<evidence type="ECO:0000313" key="11">
    <source>
        <dbReference type="EMBL" id="MBN9413051.1"/>
    </source>
</evidence>
<dbReference type="GO" id="GO:0015421">
    <property type="term" value="F:ABC-type oligopeptide transporter activity"/>
    <property type="evidence" value="ECO:0007669"/>
    <property type="project" value="TreeGrafter"/>
</dbReference>
<dbReference type="PANTHER" id="PTHR43394:SF1">
    <property type="entry name" value="ATP-BINDING CASSETTE SUB-FAMILY B MEMBER 10, MITOCHONDRIAL"/>
    <property type="match status" value="1"/>
</dbReference>
<dbReference type="Gene3D" id="3.40.50.300">
    <property type="entry name" value="P-loop containing nucleotide triphosphate hydrolases"/>
    <property type="match status" value="1"/>
</dbReference>
<dbReference type="GO" id="GO:0016887">
    <property type="term" value="F:ATP hydrolysis activity"/>
    <property type="evidence" value="ECO:0007669"/>
    <property type="project" value="InterPro"/>
</dbReference>
<dbReference type="SUPFAM" id="SSF52540">
    <property type="entry name" value="P-loop containing nucleoside triphosphate hydrolases"/>
    <property type="match status" value="1"/>
</dbReference>
<feature type="domain" description="ABC transporter" evidence="9">
    <location>
        <begin position="349"/>
        <end position="585"/>
    </location>
</feature>
<dbReference type="InterPro" id="IPR011527">
    <property type="entry name" value="ABC1_TM_dom"/>
</dbReference>
<dbReference type="PANTHER" id="PTHR43394">
    <property type="entry name" value="ATP-DEPENDENT PERMEASE MDL1, MITOCHONDRIAL"/>
    <property type="match status" value="1"/>
</dbReference>
<evidence type="ECO:0000256" key="4">
    <source>
        <dbReference type="ARBA" id="ARBA00022840"/>
    </source>
</evidence>
<accession>A0A8J7TT56</accession>
<organism evidence="11 12">
    <name type="scientific">Candidatus Paracaedimonas acanthamoebae</name>
    <dbReference type="NCBI Taxonomy" id="244581"/>
    <lineage>
        <taxon>Bacteria</taxon>
        <taxon>Pseudomonadati</taxon>
        <taxon>Pseudomonadota</taxon>
        <taxon>Alphaproteobacteria</taxon>
        <taxon>Holosporales</taxon>
        <taxon>Caedimonadaceae</taxon>
        <taxon>Candidatus Paracaedimonas</taxon>
    </lineage>
</organism>
<feature type="transmembrane region" description="Helical" evidence="8">
    <location>
        <begin position="149"/>
        <end position="167"/>
    </location>
</feature>
<evidence type="ECO:0000256" key="2">
    <source>
        <dbReference type="ARBA" id="ARBA00022692"/>
    </source>
</evidence>
<dbReference type="PROSITE" id="PS50893">
    <property type="entry name" value="ABC_TRANSPORTER_2"/>
    <property type="match status" value="1"/>
</dbReference>